<gene>
    <name evidence="3" type="ORF">CPB83DRAFT_856774</name>
</gene>
<sequence>MSSIGPQIPAHLRQQLQRPQDNEDDEDEGPQPLGPRIGPTIPGPSKVAVFDEDDEDGSPQPKIKPNIGPLIPPETSKSSKKKGHANEVGPVGPSLPPQIRPSKKESPPPGNKRILGPSFPSYAPTYNPDAYLEDDDDDDDDVGPQPLPAGMQHEQKDAVKEFMEREEKRKKAAEDALKPKAPKRDEWMLVPPTNAGLLANLDPTKLKGRQFSRGTTAPSNSDTSLWTETPAERQQRLADEVSGKKRRVTEAPVEDEDEVIRKRRRKQDEEVIRKGVNEHTRSKRGAALVEQHADTLTKKPTDKEVPVIWDHSRDMGLGGRLMDDDKRDKMLKEAKGLGDRFGSGRSGGFL</sequence>
<feature type="compositionally biased region" description="Basic and acidic residues" evidence="1">
    <location>
        <begin position="266"/>
        <end position="280"/>
    </location>
</feature>
<dbReference type="AlphaFoldDB" id="A0A9P6JNG3"/>
<feature type="compositionally biased region" description="Acidic residues" evidence="1">
    <location>
        <begin position="131"/>
        <end position="142"/>
    </location>
</feature>
<evidence type="ECO:0000256" key="1">
    <source>
        <dbReference type="SAM" id="MobiDB-lite"/>
    </source>
</evidence>
<reference evidence="3" key="1">
    <citation type="submission" date="2020-11" db="EMBL/GenBank/DDBJ databases">
        <authorList>
            <consortium name="DOE Joint Genome Institute"/>
            <person name="Ahrendt S."/>
            <person name="Riley R."/>
            <person name="Andreopoulos W."/>
            <person name="Labutti K."/>
            <person name="Pangilinan J."/>
            <person name="Ruiz-Duenas F.J."/>
            <person name="Barrasa J.M."/>
            <person name="Sanchez-Garcia M."/>
            <person name="Camarero S."/>
            <person name="Miyauchi S."/>
            <person name="Serrano A."/>
            <person name="Linde D."/>
            <person name="Babiker R."/>
            <person name="Drula E."/>
            <person name="Ayuso-Fernandez I."/>
            <person name="Pacheco R."/>
            <person name="Padilla G."/>
            <person name="Ferreira P."/>
            <person name="Barriuso J."/>
            <person name="Kellner H."/>
            <person name="Castanera R."/>
            <person name="Alfaro M."/>
            <person name="Ramirez L."/>
            <person name="Pisabarro A.G."/>
            <person name="Kuo A."/>
            <person name="Tritt A."/>
            <person name="Lipzen A."/>
            <person name="He G."/>
            <person name="Yan M."/>
            <person name="Ng V."/>
            <person name="Cullen D."/>
            <person name="Martin F."/>
            <person name="Rosso M.-N."/>
            <person name="Henrissat B."/>
            <person name="Hibbett D."/>
            <person name="Martinez A.T."/>
            <person name="Grigoriev I.V."/>
        </authorList>
    </citation>
    <scope>NUCLEOTIDE SEQUENCE</scope>
    <source>
        <strain evidence="3">CBS 506.95</strain>
    </source>
</reference>
<feature type="compositionally biased region" description="Basic and acidic residues" evidence="1">
    <location>
        <begin position="291"/>
        <end position="305"/>
    </location>
</feature>
<accession>A0A9P6JNG3</accession>
<feature type="compositionally biased region" description="Basic and acidic residues" evidence="1">
    <location>
        <begin position="153"/>
        <end position="187"/>
    </location>
</feature>
<name>A0A9P6JNG3_9AGAR</name>
<proteinExistence type="predicted"/>
<dbReference type="OrthoDB" id="73491at2759"/>
<evidence type="ECO:0000313" key="3">
    <source>
        <dbReference type="EMBL" id="KAF9527116.1"/>
    </source>
</evidence>
<feature type="domain" description="DUF3752" evidence="2">
    <location>
        <begin position="191"/>
        <end position="342"/>
    </location>
</feature>
<comment type="caution">
    <text evidence="3">The sequence shown here is derived from an EMBL/GenBank/DDBJ whole genome shotgun (WGS) entry which is preliminary data.</text>
</comment>
<feature type="region of interest" description="Disordered" evidence="1">
    <location>
        <begin position="1"/>
        <end position="305"/>
    </location>
</feature>
<evidence type="ECO:0000259" key="2">
    <source>
        <dbReference type="Pfam" id="PF12572"/>
    </source>
</evidence>
<feature type="compositionally biased region" description="Polar residues" evidence="1">
    <location>
        <begin position="212"/>
        <end position="227"/>
    </location>
</feature>
<dbReference type="InterPro" id="IPR046331">
    <property type="entry name" value="GPAM1-like"/>
</dbReference>
<dbReference type="PANTHER" id="PTHR46370:SF1">
    <property type="entry name" value="GPALPP MOTIFS-CONTAINING PROTEIN 1"/>
    <property type="match status" value="1"/>
</dbReference>
<dbReference type="Proteomes" id="UP000807306">
    <property type="component" value="Unassembled WGS sequence"/>
</dbReference>
<dbReference type="EMBL" id="MU157864">
    <property type="protein sequence ID" value="KAF9527116.1"/>
    <property type="molecule type" value="Genomic_DNA"/>
</dbReference>
<organism evidence="3 4">
    <name type="scientific">Crepidotus variabilis</name>
    <dbReference type="NCBI Taxonomy" id="179855"/>
    <lineage>
        <taxon>Eukaryota</taxon>
        <taxon>Fungi</taxon>
        <taxon>Dikarya</taxon>
        <taxon>Basidiomycota</taxon>
        <taxon>Agaricomycotina</taxon>
        <taxon>Agaricomycetes</taxon>
        <taxon>Agaricomycetidae</taxon>
        <taxon>Agaricales</taxon>
        <taxon>Agaricineae</taxon>
        <taxon>Crepidotaceae</taxon>
        <taxon>Crepidotus</taxon>
    </lineage>
</organism>
<feature type="compositionally biased region" description="Basic and acidic residues" evidence="1">
    <location>
        <begin position="230"/>
        <end position="243"/>
    </location>
</feature>
<dbReference type="Pfam" id="PF12572">
    <property type="entry name" value="DUF3752"/>
    <property type="match status" value="1"/>
</dbReference>
<dbReference type="InterPro" id="IPR022226">
    <property type="entry name" value="DUF3752"/>
</dbReference>
<protein>
    <recommendedName>
        <fullName evidence="2">DUF3752 domain-containing protein</fullName>
    </recommendedName>
</protein>
<keyword evidence="4" id="KW-1185">Reference proteome</keyword>
<evidence type="ECO:0000313" key="4">
    <source>
        <dbReference type="Proteomes" id="UP000807306"/>
    </source>
</evidence>
<dbReference type="PANTHER" id="PTHR46370">
    <property type="entry name" value="GPALPP MOTIFS-CONTAINING PROTEIN 1"/>
    <property type="match status" value="1"/>
</dbReference>